<gene>
    <name evidence="3" type="ORF">GCM10025751_49640</name>
</gene>
<feature type="region of interest" description="Disordered" evidence="1">
    <location>
        <begin position="53"/>
        <end position="86"/>
    </location>
</feature>
<proteinExistence type="predicted"/>
<dbReference type="InterPro" id="IPR055554">
    <property type="entry name" value="DUF7130"/>
</dbReference>
<protein>
    <recommendedName>
        <fullName evidence="2">DUF7130 domain-containing protein</fullName>
    </recommendedName>
</protein>
<dbReference type="Proteomes" id="UP001501729">
    <property type="component" value="Unassembled WGS sequence"/>
</dbReference>
<dbReference type="Pfam" id="PF23458">
    <property type="entry name" value="DUF7130"/>
    <property type="match status" value="1"/>
</dbReference>
<comment type="caution">
    <text evidence="3">The sequence shown here is derived from an EMBL/GenBank/DDBJ whole genome shotgun (WGS) entry which is preliminary data.</text>
</comment>
<organism evidence="3 4">
    <name type="scientific">Haladaptatus pallidirubidus</name>
    <dbReference type="NCBI Taxonomy" id="1008152"/>
    <lineage>
        <taxon>Archaea</taxon>
        <taxon>Methanobacteriati</taxon>
        <taxon>Methanobacteriota</taxon>
        <taxon>Stenosarchaea group</taxon>
        <taxon>Halobacteria</taxon>
        <taxon>Halobacteriales</taxon>
        <taxon>Haladaptataceae</taxon>
        <taxon>Haladaptatus</taxon>
    </lineage>
</organism>
<evidence type="ECO:0000313" key="3">
    <source>
        <dbReference type="EMBL" id="GAA5062368.1"/>
    </source>
</evidence>
<feature type="compositionally biased region" description="Polar residues" evidence="1">
    <location>
        <begin position="69"/>
        <end position="84"/>
    </location>
</feature>
<dbReference type="EMBL" id="BAABKX010000022">
    <property type="protein sequence ID" value="GAA5062368.1"/>
    <property type="molecule type" value="Genomic_DNA"/>
</dbReference>
<evidence type="ECO:0000259" key="2">
    <source>
        <dbReference type="Pfam" id="PF23458"/>
    </source>
</evidence>
<dbReference type="AlphaFoldDB" id="A0AAV3UPI0"/>
<evidence type="ECO:0000256" key="1">
    <source>
        <dbReference type="SAM" id="MobiDB-lite"/>
    </source>
</evidence>
<name>A0AAV3UPI0_9EURY</name>
<accession>A0AAV3UPI0</accession>
<keyword evidence="4" id="KW-1185">Reference proteome</keyword>
<reference evidence="3 4" key="1">
    <citation type="journal article" date="2019" name="Int. J. Syst. Evol. Microbiol.">
        <title>The Global Catalogue of Microorganisms (GCM) 10K type strain sequencing project: providing services to taxonomists for standard genome sequencing and annotation.</title>
        <authorList>
            <consortium name="The Broad Institute Genomics Platform"/>
            <consortium name="The Broad Institute Genome Sequencing Center for Infectious Disease"/>
            <person name="Wu L."/>
            <person name="Ma J."/>
        </authorList>
    </citation>
    <scope>NUCLEOTIDE SEQUENCE [LARGE SCALE GENOMIC DNA]</scope>
    <source>
        <strain evidence="3 4">JCM 17504</strain>
    </source>
</reference>
<feature type="domain" description="DUF7130" evidence="2">
    <location>
        <begin position="54"/>
        <end position="127"/>
    </location>
</feature>
<evidence type="ECO:0000313" key="4">
    <source>
        <dbReference type="Proteomes" id="UP001501729"/>
    </source>
</evidence>
<sequence length="127" mass="14040">MSDDHEESNTRTPIETGVVVYDHEGNELGVITGLTGEGFEVSINENIEHVDKDGQATVTDRQKDKIGRTTDTSIHSSNQEQNPGQKFGEGYLMWRCDNCGEMGNLGDGLPTTCPDCGSENVYKWRED</sequence>
<dbReference type="RefSeq" id="WP_227777952.1">
    <property type="nucleotide sequence ID" value="NZ_BAABKX010000022.1"/>
</dbReference>
<dbReference type="GeneID" id="68616304"/>
<feature type="compositionally biased region" description="Basic and acidic residues" evidence="1">
    <location>
        <begin position="53"/>
        <end position="68"/>
    </location>
</feature>